<reference evidence="2" key="1">
    <citation type="submission" date="2015-07" db="EMBL/GenBank/DDBJ databases">
        <title>MeaNS - Measles Nucleotide Surveillance Program.</title>
        <authorList>
            <person name="Tran T."/>
            <person name="Druce J."/>
        </authorList>
    </citation>
    <scope>NUCLEOTIDE SEQUENCE</scope>
    <source>
        <strain evidence="2">UCB-OBI-ISO-001</strain>
        <tissue evidence="2">Gonad</tissue>
    </source>
</reference>
<dbReference type="AlphaFoldDB" id="A0A0L8GA50"/>
<name>A0A0L8GA50_OCTBM</name>
<organism evidence="2">
    <name type="scientific">Octopus bimaculoides</name>
    <name type="common">California two-spotted octopus</name>
    <dbReference type="NCBI Taxonomy" id="37653"/>
    <lineage>
        <taxon>Eukaryota</taxon>
        <taxon>Metazoa</taxon>
        <taxon>Spiralia</taxon>
        <taxon>Lophotrochozoa</taxon>
        <taxon>Mollusca</taxon>
        <taxon>Cephalopoda</taxon>
        <taxon>Coleoidea</taxon>
        <taxon>Octopodiformes</taxon>
        <taxon>Octopoda</taxon>
        <taxon>Incirrata</taxon>
        <taxon>Octopodidae</taxon>
        <taxon>Octopus</taxon>
    </lineage>
</organism>
<sequence>MNTYLKLYWNTCLTKALYPVRIFFCILLCSTEVYTSVLQSNRSRGKSRIEY</sequence>
<evidence type="ECO:0000256" key="1">
    <source>
        <dbReference type="SAM" id="Phobius"/>
    </source>
</evidence>
<proteinExistence type="predicted"/>
<evidence type="ECO:0000313" key="2">
    <source>
        <dbReference type="EMBL" id="KOF73719.1"/>
    </source>
</evidence>
<accession>A0A0L8GA50</accession>
<dbReference type="EMBL" id="KQ423031">
    <property type="protein sequence ID" value="KOF73719.1"/>
    <property type="molecule type" value="Genomic_DNA"/>
</dbReference>
<protein>
    <submittedName>
        <fullName evidence="2">Uncharacterized protein</fullName>
    </submittedName>
</protein>
<keyword evidence="1" id="KW-0472">Membrane</keyword>
<gene>
    <name evidence="2" type="ORF">OCBIM_22037451mg</name>
</gene>
<keyword evidence="1" id="KW-0812">Transmembrane</keyword>
<feature type="transmembrane region" description="Helical" evidence="1">
    <location>
        <begin position="20"/>
        <end position="38"/>
    </location>
</feature>
<keyword evidence="1" id="KW-1133">Transmembrane helix</keyword>